<dbReference type="EMBL" id="BOML01000038">
    <property type="protein sequence ID" value="GIE03436.1"/>
    <property type="molecule type" value="Genomic_DNA"/>
</dbReference>
<comment type="caution">
    <text evidence="1">The sequence shown here is derived from an EMBL/GenBank/DDBJ whole genome shotgun (WGS) entry which is preliminary data.</text>
</comment>
<evidence type="ECO:0000313" key="1">
    <source>
        <dbReference type="EMBL" id="GIE03436.1"/>
    </source>
</evidence>
<proteinExistence type="predicted"/>
<organism evidence="1 2">
    <name type="scientific">Paractinoplanes durhamensis</name>
    <dbReference type="NCBI Taxonomy" id="113563"/>
    <lineage>
        <taxon>Bacteria</taxon>
        <taxon>Bacillati</taxon>
        <taxon>Actinomycetota</taxon>
        <taxon>Actinomycetes</taxon>
        <taxon>Micromonosporales</taxon>
        <taxon>Micromonosporaceae</taxon>
        <taxon>Paractinoplanes</taxon>
    </lineage>
</organism>
<accession>A0ABQ3Z0U1</accession>
<sequence>MGDRYWHLHVHAIVQMPLHRFAGVATIPGVTIHERQRNPPAGLRLSRLRSRWTGRHVGLLLLTDMLLLSLSTVAAQHGQAAIATVAAAACTSVAEEIVRRLLKRSP</sequence>
<reference evidence="1 2" key="1">
    <citation type="submission" date="2021-01" db="EMBL/GenBank/DDBJ databases">
        <title>Whole genome shotgun sequence of Actinoplanes durhamensis NBRC 14914.</title>
        <authorList>
            <person name="Komaki H."/>
            <person name="Tamura T."/>
        </authorList>
    </citation>
    <scope>NUCLEOTIDE SEQUENCE [LARGE SCALE GENOMIC DNA]</scope>
    <source>
        <strain evidence="1 2">NBRC 14914</strain>
    </source>
</reference>
<dbReference type="Proteomes" id="UP000637628">
    <property type="component" value="Unassembled WGS sequence"/>
</dbReference>
<evidence type="ECO:0000313" key="2">
    <source>
        <dbReference type="Proteomes" id="UP000637628"/>
    </source>
</evidence>
<gene>
    <name evidence="1" type="ORF">Adu01nite_47860</name>
</gene>
<protein>
    <submittedName>
        <fullName evidence="1">Uncharacterized protein</fullName>
    </submittedName>
</protein>
<keyword evidence="2" id="KW-1185">Reference proteome</keyword>
<name>A0ABQ3Z0U1_9ACTN</name>